<feature type="chain" id="PRO_5044868630" description="Ysc84 actin-binding domain-containing protein" evidence="1">
    <location>
        <begin position="21"/>
        <end position="152"/>
    </location>
</feature>
<comment type="caution">
    <text evidence="2">The sequence shown here is derived from an EMBL/GenBank/DDBJ whole genome shotgun (WGS) entry which is preliminary data.</text>
</comment>
<dbReference type="Proteomes" id="UP001516400">
    <property type="component" value="Unassembled WGS sequence"/>
</dbReference>
<feature type="signal peptide" evidence="1">
    <location>
        <begin position="1"/>
        <end position="20"/>
    </location>
</feature>
<evidence type="ECO:0000313" key="2">
    <source>
        <dbReference type="EMBL" id="KAL3286085.1"/>
    </source>
</evidence>
<dbReference type="EMBL" id="JABFTP020000185">
    <property type="protein sequence ID" value="KAL3286085.1"/>
    <property type="molecule type" value="Genomic_DNA"/>
</dbReference>
<evidence type="ECO:0000313" key="3">
    <source>
        <dbReference type="Proteomes" id="UP001516400"/>
    </source>
</evidence>
<accession>A0ABD2P673</accession>
<proteinExistence type="predicted"/>
<dbReference type="AlphaFoldDB" id="A0ABD2P673"/>
<evidence type="ECO:0000256" key="1">
    <source>
        <dbReference type="SAM" id="SignalP"/>
    </source>
</evidence>
<organism evidence="2 3">
    <name type="scientific">Cryptolaemus montrouzieri</name>
    <dbReference type="NCBI Taxonomy" id="559131"/>
    <lineage>
        <taxon>Eukaryota</taxon>
        <taxon>Metazoa</taxon>
        <taxon>Ecdysozoa</taxon>
        <taxon>Arthropoda</taxon>
        <taxon>Hexapoda</taxon>
        <taxon>Insecta</taxon>
        <taxon>Pterygota</taxon>
        <taxon>Neoptera</taxon>
        <taxon>Endopterygota</taxon>
        <taxon>Coleoptera</taxon>
        <taxon>Polyphaga</taxon>
        <taxon>Cucujiformia</taxon>
        <taxon>Coccinelloidea</taxon>
        <taxon>Coccinellidae</taxon>
        <taxon>Scymninae</taxon>
        <taxon>Scymnini</taxon>
        <taxon>Cryptolaemus</taxon>
    </lineage>
</organism>
<keyword evidence="3" id="KW-1185">Reference proteome</keyword>
<keyword evidence="1" id="KW-0732">Signal</keyword>
<protein>
    <recommendedName>
        <fullName evidence="4">Ysc84 actin-binding domain-containing protein</fullName>
    </recommendedName>
</protein>
<evidence type="ECO:0008006" key="4">
    <source>
        <dbReference type="Google" id="ProtNLM"/>
    </source>
</evidence>
<gene>
    <name evidence="2" type="ORF">HHI36_000598</name>
</gene>
<sequence length="152" mass="15528">MNKLLAILAVSSIIIPHNAAVVPEISKSGGGISLDWMGVKSRISLGRLISGNPADKGLEVRLGLFTGAKASWAADVGIRDGGIYAYVVTGAESGIGTGIALGVGGKIGAGAQLGCFAIVNSRIFGTYAHKRGSFAPILLGMTKGYLETLEKI</sequence>
<name>A0ABD2P673_9CUCU</name>
<reference evidence="2 3" key="1">
    <citation type="journal article" date="2021" name="BMC Biol.">
        <title>Horizontally acquired antibacterial genes associated with adaptive radiation of ladybird beetles.</title>
        <authorList>
            <person name="Li H.S."/>
            <person name="Tang X.F."/>
            <person name="Huang Y.H."/>
            <person name="Xu Z.Y."/>
            <person name="Chen M.L."/>
            <person name="Du X.Y."/>
            <person name="Qiu B.Y."/>
            <person name="Chen P.T."/>
            <person name="Zhang W."/>
            <person name="Slipinski A."/>
            <person name="Escalona H.E."/>
            <person name="Waterhouse R.M."/>
            <person name="Zwick A."/>
            <person name="Pang H."/>
        </authorList>
    </citation>
    <scope>NUCLEOTIDE SEQUENCE [LARGE SCALE GENOMIC DNA]</scope>
    <source>
        <strain evidence="2">SYSU2018</strain>
    </source>
</reference>